<evidence type="ECO:0000313" key="3">
    <source>
        <dbReference type="Proteomes" id="UP001266305"/>
    </source>
</evidence>
<feature type="region of interest" description="Disordered" evidence="1">
    <location>
        <begin position="1"/>
        <end position="22"/>
    </location>
</feature>
<evidence type="ECO:0000313" key="2">
    <source>
        <dbReference type="EMBL" id="KAK2108066.1"/>
    </source>
</evidence>
<proteinExistence type="predicted"/>
<organism evidence="2 3">
    <name type="scientific">Saguinus oedipus</name>
    <name type="common">Cotton-top tamarin</name>
    <name type="synonym">Oedipomidas oedipus</name>
    <dbReference type="NCBI Taxonomy" id="9490"/>
    <lineage>
        <taxon>Eukaryota</taxon>
        <taxon>Metazoa</taxon>
        <taxon>Chordata</taxon>
        <taxon>Craniata</taxon>
        <taxon>Vertebrata</taxon>
        <taxon>Euteleostomi</taxon>
        <taxon>Mammalia</taxon>
        <taxon>Eutheria</taxon>
        <taxon>Euarchontoglires</taxon>
        <taxon>Primates</taxon>
        <taxon>Haplorrhini</taxon>
        <taxon>Platyrrhini</taxon>
        <taxon>Cebidae</taxon>
        <taxon>Callitrichinae</taxon>
        <taxon>Saguinus</taxon>
    </lineage>
</organism>
<evidence type="ECO:0000256" key="1">
    <source>
        <dbReference type="SAM" id="MobiDB-lite"/>
    </source>
</evidence>
<feature type="compositionally biased region" description="Basic and acidic residues" evidence="1">
    <location>
        <begin position="1"/>
        <end position="13"/>
    </location>
</feature>
<protein>
    <submittedName>
        <fullName evidence="2">Uncharacterized protein</fullName>
    </submittedName>
</protein>
<sequence length="184" mass="20253">MGDRRSEPDERLLRTPQGSRQRLTQAVRTVLPDLDTRMAMMVRYRMIDTRHMTTTATCRAGRPVSSFTLRPWPPTGQLLHSGPRTASSRKPPTSSPAVLPGCVLPGGLFRQRWVGLGLEAGPHLGIKAATVSVREPFRPRNWGFLTSWQGWEGGLLGSPLTGRQDGELPCCVPASLFLETNLLA</sequence>
<feature type="region of interest" description="Disordered" evidence="1">
    <location>
        <begin position="65"/>
        <end position="97"/>
    </location>
</feature>
<accession>A0ABQ9VFW5</accession>
<name>A0ABQ9VFW5_SAGOE</name>
<keyword evidence="3" id="KW-1185">Reference proteome</keyword>
<comment type="caution">
    <text evidence="2">The sequence shown here is derived from an EMBL/GenBank/DDBJ whole genome shotgun (WGS) entry which is preliminary data.</text>
</comment>
<gene>
    <name evidence="2" type="ORF">P7K49_013231</name>
</gene>
<dbReference type="EMBL" id="JASSZA010000006">
    <property type="protein sequence ID" value="KAK2108066.1"/>
    <property type="molecule type" value="Genomic_DNA"/>
</dbReference>
<reference evidence="2 3" key="1">
    <citation type="submission" date="2023-05" db="EMBL/GenBank/DDBJ databases">
        <title>B98-5 Cell Line De Novo Hybrid Assembly: An Optical Mapping Approach.</title>
        <authorList>
            <person name="Kananen K."/>
            <person name="Auerbach J.A."/>
            <person name="Kautto E."/>
            <person name="Blachly J.S."/>
        </authorList>
    </citation>
    <scope>NUCLEOTIDE SEQUENCE [LARGE SCALE GENOMIC DNA]</scope>
    <source>
        <strain evidence="2">B95-8</strain>
        <tissue evidence="2">Cell line</tissue>
    </source>
</reference>
<dbReference type="Proteomes" id="UP001266305">
    <property type="component" value="Unassembled WGS sequence"/>
</dbReference>
<feature type="compositionally biased region" description="Polar residues" evidence="1">
    <location>
        <begin position="84"/>
        <end position="96"/>
    </location>
</feature>